<dbReference type="InterPro" id="IPR042246">
    <property type="entry name" value="ZCCHC9"/>
</dbReference>
<keyword evidence="1" id="KW-0479">Metal-binding</keyword>
<dbReference type="GO" id="GO:0005730">
    <property type="term" value="C:nucleolus"/>
    <property type="evidence" value="ECO:0007669"/>
    <property type="project" value="TreeGrafter"/>
</dbReference>
<dbReference type="GO" id="GO:0008270">
    <property type="term" value="F:zinc ion binding"/>
    <property type="evidence" value="ECO:0007669"/>
    <property type="project" value="UniProtKB-KW"/>
</dbReference>
<dbReference type="InParanoid" id="B7GB06"/>
<evidence type="ECO:0000256" key="1">
    <source>
        <dbReference type="PROSITE-ProRule" id="PRU00047"/>
    </source>
</evidence>
<keyword evidence="5" id="KW-1185">Reference proteome</keyword>
<evidence type="ECO:0000259" key="3">
    <source>
        <dbReference type="PROSITE" id="PS50158"/>
    </source>
</evidence>
<dbReference type="InterPro" id="IPR001878">
    <property type="entry name" value="Znf_CCHC"/>
</dbReference>
<dbReference type="AlphaFoldDB" id="B7GB06"/>
<dbReference type="KEGG" id="pti:PHATRDRAFT_16155"/>
<dbReference type="OrthoDB" id="3863715at2759"/>
<feature type="non-terminal residue" evidence="4">
    <location>
        <position position="153"/>
    </location>
</feature>
<reference evidence="4 5" key="1">
    <citation type="journal article" date="2008" name="Nature">
        <title>The Phaeodactylum genome reveals the evolutionary history of diatom genomes.</title>
        <authorList>
            <person name="Bowler C."/>
            <person name="Allen A.E."/>
            <person name="Badger J.H."/>
            <person name="Grimwood J."/>
            <person name="Jabbari K."/>
            <person name="Kuo A."/>
            <person name="Maheswari U."/>
            <person name="Martens C."/>
            <person name="Maumus F."/>
            <person name="Otillar R.P."/>
            <person name="Rayko E."/>
            <person name="Salamov A."/>
            <person name="Vandepoele K."/>
            <person name="Beszteri B."/>
            <person name="Gruber A."/>
            <person name="Heijde M."/>
            <person name="Katinka M."/>
            <person name="Mock T."/>
            <person name="Valentin K."/>
            <person name="Verret F."/>
            <person name="Berges J.A."/>
            <person name="Brownlee C."/>
            <person name="Cadoret J.P."/>
            <person name="Chiovitti A."/>
            <person name="Choi C.J."/>
            <person name="Coesel S."/>
            <person name="De Martino A."/>
            <person name="Detter J.C."/>
            <person name="Durkin C."/>
            <person name="Falciatore A."/>
            <person name="Fournet J."/>
            <person name="Haruta M."/>
            <person name="Huysman M.J."/>
            <person name="Jenkins B.D."/>
            <person name="Jiroutova K."/>
            <person name="Jorgensen R.E."/>
            <person name="Joubert Y."/>
            <person name="Kaplan A."/>
            <person name="Kroger N."/>
            <person name="Kroth P.G."/>
            <person name="La Roche J."/>
            <person name="Lindquist E."/>
            <person name="Lommer M."/>
            <person name="Martin-Jezequel V."/>
            <person name="Lopez P.J."/>
            <person name="Lucas S."/>
            <person name="Mangogna M."/>
            <person name="McGinnis K."/>
            <person name="Medlin L.K."/>
            <person name="Montsant A."/>
            <person name="Oudot-Le Secq M.P."/>
            <person name="Napoli C."/>
            <person name="Obornik M."/>
            <person name="Parker M.S."/>
            <person name="Petit J.L."/>
            <person name="Porcel B.M."/>
            <person name="Poulsen N."/>
            <person name="Robison M."/>
            <person name="Rychlewski L."/>
            <person name="Rynearson T.A."/>
            <person name="Schmutz J."/>
            <person name="Shapiro H."/>
            <person name="Siaut M."/>
            <person name="Stanley M."/>
            <person name="Sussman M.R."/>
            <person name="Taylor A.R."/>
            <person name="Vardi A."/>
            <person name="von Dassow P."/>
            <person name="Vyverman W."/>
            <person name="Willis A."/>
            <person name="Wyrwicz L.S."/>
            <person name="Rokhsar D.S."/>
            <person name="Weissenbach J."/>
            <person name="Armbrust E.V."/>
            <person name="Green B.R."/>
            <person name="Van de Peer Y."/>
            <person name="Grigoriev I.V."/>
        </authorList>
    </citation>
    <scope>NUCLEOTIDE SEQUENCE [LARGE SCALE GENOMIC DNA]</scope>
    <source>
        <strain evidence="4 5">CCAP 1055/1</strain>
    </source>
</reference>
<dbReference type="EMBL" id="CM000625">
    <property type="protein sequence ID" value="EEC44035.1"/>
    <property type="molecule type" value="Genomic_DNA"/>
</dbReference>
<dbReference type="GeneID" id="7198222"/>
<dbReference type="STRING" id="556484.B7GB06"/>
<dbReference type="HOGENOM" id="CLU_054987_2_1_1"/>
<dbReference type="PANTHER" id="PTHR46242">
    <property type="entry name" value="ZINC FINGER CCHC DOMAIN-CONTAINING PROTEIN 9 ZCCHC9"/>
    <property type="match status" value="1"/>
</dbReference>
<evidence type="ECO:0000313" key="5">
    <source>
        <dbReference type="Proteomes" id="UP000000759"/>
    </source>
</evidence>
<evidence type="ECO:0000313" key="4">
    <source>
        <dbReference type="EMBL" id="EEC44035.1"/>
    </source>
</evidence>
<gene>
    <name evidence="4" type="ORF">PHATRDRAFT_16155</name>
</gene>
<feature type="compositionally biased region" description="Basic and acidic residues" evidence="2">
    <location>
        <begin position="14"/>
        <end position="27"/>
    </location>
</feature>
<dbReference type="Proteomes" id="UP000000759">
    <property type="component" value="Chromosome 23"/>
</dbReference>
<dbReference type="PANTHER" id="PTHR46242:SF1">
    <property type="entry name" value="ZINC FINGER CCHC DOMAIN-CONTAINING PROTEIN 9"/>
    <property type="match status" value="1"/>
</dbReference>
<dbReference type="Pfam" id="PF00098">
    <property type="entry name" value="zf-CCHC"/>
    <property type="match status" value="1"/>
</dbReference>
<dbReference type="SMART" id="SM00343">
    <property type="entry name" value="ZnF_C2HC"/>
    <property type="match status" value="4"/>
</dbReference>
<dbReference type="PaxDb" id="2850-Phatr16155"/>
<keyword evidence="1" id="KW-0863">Zinc-finger</keyword>
<dbReference type="PROSITE" id="PS50158">
    <property type="entry name" value="ZF_CCHC"/>
    <property type="match status" value="1"/>
</dbReference>
<organism evidence="4 5">
    <name type="scientific">Phaeodactylum tricornutum (strain CCAP 1055/1)</name>
    <dbReference type="NCBI Taxonomy" id="556484"/>
    <lineage>
        <taxon>Eukaryota</taxon>
        <taxon>Sar</taxon>
        <taxon>Stramenopiles</taxon>
        <taxon>Ochrophyta</taxon>
        <taxon>Bacillariophyta</taxon>
        <taxon>Bacillariophyceae</taxon>
        <taxon>Bacillariophycidae</taxon>
        <taxon>Naviculales</taxon>
        <taxon>Phaeodactylaceae</taxon>
        <taxon>Phaeodactylum</taxon>
    </lineage>
</organism>
<dbReference type="InterPro" id="IPR036875">
    <property type="entry name" value="Znf_CCHC_sf"/>
</dbReference>
<sequence length="153" mass="16883">MANHKKRISGKSEGIGKPKMTKDERRAKYTQIARDRKAKQVAREKSIKLVCYNCRKLGHAVSECPEQKSQQKMQQSDVKICYKCGSHDHALAACPSMRAGGKKHDGTLPFATCFICHLTGHLASKCSQNEKGIYVNGGACKTCGSKQHRATDC</sequence>
<reference evidence="5" key="2">
    <citation type="submission" date="2008-08" db="EMBL/GenBank/DDBJ databases">
        <authorList>
            <consortium name="Diatom Consortium"/>
            <person name="Grigoriev I."/>
            <person name="Grimwood J."/>
            <person name="Kuo A."/>
            <person name="Otillar R.P."/>
            <person name="Salamov A."/>
            <person name="Detter J.C."/>
            <person name="Lindquist E."/>
            <person name="Shapiro H."/>
            <person name="Lucas S."/>
            <person name="Glavina del Rio T."/>
            <person name="Pitluck S."/>
            <person name="Rokhsar D."/>
            <person name="Bowler C."/>
        </authorList>
    </citation>
    <scope>GENOME REANNOTATION</scope>
    <source>
        <strain evidence="5">CCAP 1055/1</strain>
    </source>
</reference>
<dbReference type="RefSeq" id="XP_002184286.1">
    <property type="nucleotide sequence ID" value="XM_002184250.1"/>
</dbReference>
<protein>
    <recommendedName>
        <fullName evidence="3">CCHC-type domain-containing protein</fullName>
    </recommendedName>
</protein>
<dbReference type="SUPFAM" id="SSF57756">
    <property type="entry name" value="Retrovirus zinc finger-like domains"/>
    <property type="match status" value="2"/>
</dbReference>
<dbReference type="eggNOG" id="KOG4400">
    <property type="taxonomic scope" value="Eukaryota"/>
</dbReference>
<evidence type="ECO:0000256" key="2">
    <source>
        <dbReference type="SAM" id="MobiDB-lite"/>
    </source>
</evidence>
<feature type="domain" description="CCHC-type" evidence="3">
    <location>
        <begin position="51"/>
        <end position="66"/>
    </location>
</feature>
<keyword evidence="1" id="KW-0862">Zinc</keyword>
<dbReference type="Gene3D" id="4.10.60.10">
    <property type="entry name" value="Zinc finger, CCHC-type"/>
    <property type="match status" value="2"/>
</dbReference>
<accession>B7GB06</accession>
<proteinExistence type="predicted"/>
<feature type="region of interest" description="Disordered" evidence="2">
    <location>
        <begin position="1"/>
        <end position="32"/>
    </location>
</feature>
<name>B7GB06_PHATC</name>
<dbReference type="GO" id="GO:0003676">
    <property type="term" value="F:nucleic acid binding"/>
    <property type="evidence" value="ECO:0007669"/>
    <property type="project" value="InterPro"/>
</dbReference>